<protein>
    <submittedName>
        <fullName evidence="1">Uncharacterized protein</fullName>
    </submittedName>
</protein>
<evidence type="ECO:0000313" key="1">
    <source>
        <dbReference type="EMBL" id="KAK9164998.1"/>
    </source>
</evidence>
<comment type="caution">
    <text evidence="1">The sequence shown here is derived from an EMBL/GenBank/DDBJ whole genome shotgun (WGS) entry which is preliminary data.</text>
</comment>
<sequence length="50" mass="5371">MIARNASFSSIIIVFGLERALGKKTIADFGGSSLKKQYCAFGQGSSTYHI</sequence>
<dbReference type="AlphaFoldDB" id="A0AAP0L5N6"/>
<dbReference type="EMBL" id="JBBNAG010000001">
    <property type="protein sequence ID" value="KAK9164998.1"/>
    <property type="molecule type" value="Genomic_DNA"/>
</dbReference>
<keyword evidence="2" id="KW-1185">Reference proteome</keyword>
<accession>A0AAP0L5N6</accession>
<proteinExistence type="predicted"/>
<organism evidence="1 2">
    <name type="scientific">Stephania cephalantha</name>
    <dbReference type="NCBI Taxonomy" id="152367"/>
    <lineage>
        <taxon>Eukaryota</taxon>
        <taxon>Viridiplantae</taxon>
        <taxon>Streptophyta</taxon>
        <taxon>Embryophyta</taxon>
        <taxon>Tracheophyta</taxon>
        <taxon>Spermatophyta</taxon>
        <taxon>Magnoliopsida</taxon>
        <taxon>Ranunculales</taxon>
        <taxon>Menispermaceae</taxon>
        <taxon>Menispermoideae</taxon>
        <taxon>Cissampelideae</taxon>
        <taxon>Stephania</taxon>
    </lineage>
</organism>
<evidence type="ECO:0000313" key="2">
    <source>
        <dbReference type="Proteomes" id="UP001419268"/>
    </source>
</evidence>
<reference evidence="1 2" key="1">
    <citation type="submission" date="2024-01" db="EMBL/GenBank/DDBJ databases">
        <title>Genome assemblies of Stephania.</title>
        <authorList>
            <person name="Yang L."/>
        </authorList>
    </citation>
    <scope>NUCLEOTIDE SEQUENCE [LARGE SCALE GENOMIC DNA]</scope>
    <source>
        <strain evidence="1">JXDWG</strain>
        <tissue evidence="1">Leaf</tissue>
    </source>
</reference>
<name>A0AAP0L5N6_9MAGN</name>
<gene>
    <name evidence="1" type="ORF">Scep_000189</name>
</gene>
<dbReference type="Proteomes" id="UP001419268">
    <property type="component" value="Unassembled WGS sequence"/>
</dbReference>